<feature type="binding site" description="axial binding residue" evidence="5">
    <location>
        <position position="458"/>
    </location>
    <ligand>
        <name>heme</name>
        <dbReference type="ChEBI" id="CHEBI:30413"/>
    </ligand>
    <ligandPart>
        <name>Fe</name>
        <dbReference type="ChEBI" id="CHEBI:18248"/>
    </ligandPart>
</feature>
<evidence type="ECO:0000313" key="7">
    <source>
        <dbReference type="EMBL" id="KNB16296.1"/>
    </source>
</evidence>
<accession>A0A0J9VZW4</accession>
<dbReference type="Pfam" id="PF00067">
    <property type="entry name" value="p450"/>
    <property type="match status" value="1"/>
</dbReference>
<dbReference type="InterPro" id="IPR017972">
    <property type="entry name" value="Cyt_P450_CS"/>
</dbReference>
<dbReference type="PRINTS" id="PR00385">
    <property type="entry name" value="P450"/>
</dbReference>
<evidence type="ECO:0000256" key="2">
    <source>
        <dbReference type="ARBA" id="ARBA00022617"/>
    </source>
</evidence>
<gene>
    <name evidence="7" type="ORF">FOXG_14720</name>
</gene>
<dbReference type="PRINTS" id="PR00463">
    <property type="entry name" value="EP450I"/>
</dbReference>
<dbReference type="CDD" id="cd11060">
    <property type="entry name" value="CYP57A1-like"/>
    <property type="match status" value="1"/>
</dbReference>
<comment type="cofactor">
    <cofactor evidence="1 5">
        <name>heme</name>
        <dbReference type="ChEBI" id="CHEBI:30413"/>
    </cofactor>
</comment>
<dbReference type="KEGG" id="fox:FOXG_14720"/>
<dbReference type="SUPFAM" id="SSF48264">
    <property type="entry name" value="Cytochrome P450"/>
    <property type="match status" value="1"/>
</dbReference>
<dbReference type="Proteomes" id="UP000009097">
    <property type="component" value="Unassembled WGS sequence"/>
</dbReference>
<dbReference type="PANTHER" id="PTHR24305">
    <property type="entry name" value="CYTOCHROME P450"/>
    <property type="match status" value="1"/>
</dbReference>
<organism evidence="7 8">
    <name type="scientific">Fusarium oxysporum f. sp. lycopersici (strain 4287 / CBS 123668 / FGSC 9935 / NRRL 34936)</name>
    <name type="common">Fusarium vascular wilt of tomato</name>
    <dbReference type="NCBI Taxonomy" id="426428"/>
    <lineage>
        <taxon>Eukaryota</taxon>
        <taxon>Fungi</taxon>
        <taxon>Dikarya</taxon>
        <taxon>Ascomycota</taxon>
        <taxon>Pezizomycotina</taxon>
        <taxon>Sordariomycetes</taxon>
        <taxon>Hypocreomycetidae</taxon>
        <taxon>Hypocreales</taxon>
        <taxon>Nectriaceae</taxon>
        <taxon>Fusarium</taxon>
        <taxon>Fusarium oxysporum species complex</taxon>
    </lineage>
</organism>
<dbReference type="GO" id="GO:0004497">
    <property type="term" value="F:monooxygenase activity"/>
    <property type="evidence" value="ECO:0007669"/>
    <property type="project" value="UniProtKB-KW"/>
</dbReference>
<evidence type="ECO:0000313" key="8">
    <source>
        <dbReference type="Proteomes" id="UP000009097"/>
    </source>
</evidence>
<protein>
    <recommendedName>
        <fullName evidence="9">Cytochrome P450 momooxygenase gsfF</fullName>
    </recommendedName>
</protein>
<keyword evidence="4 5" id="KW-0408">Iron</keyword>
<dbReference type="GO" id="GO:0020037">
    <property type="term" value="F:heme binding"/>
    <property type="evidence" value="ECO:0007669"/>
    <property type="project" value="InterPro"/>
</dbReference>
<sequence>MLLDFAFTNTWLIPASLATYWLGWLVYTLTFHPLSKIPGPYLARLSRLWYLHKIWTEDVEKHERALHAKHGPLIRIAPDEISCSELITCAIGSPEAFASIYRFSNALDKGRFYEPYNTTGFSPHGDVFSCKNDKKHGQRRRITSNIYSMTNVASSEEYIDYCSNLLTERLGQFADSGKPCDIGEWLHWYTFDIIGELFYGRAFGFIDEGKDQNDWIKSLDKMIPFVCLMGVAPPILRPLIGLGTMISSAGNEIRKGVKNIGESSSRLMKEAYASRIEAPRTDMAQQIFSIFEKNGERMDFRWGDVEQESYGALFAGSDTTAIAFRSLFYHLMHNPEAYSRLEIEIDRAVDDGLLSMPATYKEAIKLPYLCACIKEALRIWPGAQLSLPRTVPPEGLTICGQFIPGGYVVGINAAVMHFDKRVFGQDADSFNPDRWMDTARANYMDKYMMAFGGGTRTCLGKNIALIELHKLSPQLIRNYRFEFYDRNRTRWHTRNTFFARQEGIVVRVKHREH</sequence>
<dbReference type="GO" id="GO:0016705">
    <property type="term" value="F:oxidoreductase activity, acting on paired donors, with incorporation or reduction of molecular oxygen"/>
    <property type="evidence" value="ECO:0007669"/>
    <property type="project" value="InterPro"/>
</dbReference>
<evidence type="ECO:0000256" key="3">
    <source>
        <dbReference type="ARBA" id="ARBA00022723"/>
    </source>
</evidence>
<dbReference type="Gene3D" id="1.10.630.10">
    <property type="entry name" value="Cytochrome P450"/>
    <property type="match status" value="1"/>
</dbReference>
<keyword evidence="3 5" id="KW-0479">Metal-binding</keyword>
<dbReference type="AlphaFoldDB" id="A0A0J9VZW4"/>
<dbReference type="PANTHER" id="PTHR24305:SF229">
    <property type="entry name" value="P450, PUTATIVE (EUROFUNG)-RELATED"/>
    <property type="match status" value="1"/>
</dbReference>
<dbReference type="GeneID" id="28955862"/>
<evidence type="ECO:0000256" key="4">
    <source>
        <dbReference type="ARBA" id="ARBA00023004"/>
    </source>
</evidence>
<keyword evidence="6" id="KW-0503">Monooxygenase</keyword>
<dbReference type="VEuPathDB" id="FungiDB:FOXG_14720"/>
<dbReference type="OrthoDB" id="3934656at2759"/>
<evidence type="ECO:0000256" key="1">
    <source>
        <dbReference type="ARBA" id="ARBA00001971"/>
    </source>
</evidence>
<evidence type="ECO:0000256" key="6">
    <source>
        <dbReference type="RuleBase" id="RU000461"/>
    </source>
</evidence>
<dbReference type="InterPro" id="IPR002401">
    <property type="entry name" value="Cyt_P450_E_grp-I"/>
</dbReference>
<reference evidence="7" key="1">
    <citation type="submission" date="2007-04" db="EMBL/GenBank/DDBJ databases">
        <authorList>
            <consortium name="The Broad Institute Genome Sequencing Platform"/>
            <person name="Birren B."/>
            <person name="Lander E."/>
            <person name="Galagan J."/>
            <person name="Nusbaum C."/>
            <person name="Devon K."/>
            <person name="Ma L.-J."/>
            <person name="Jaffe D."/>
            <person name="Butler J."/>
            <person name="Alvarez P."/>
            <person name="Gnerre S."/>
            <person name="Grabherr M."/>
            <person name="Kleber M."/>
            <person name="Mauceli E."/>
            <person name="Brockman W."/>
            <person name="MacCallum I.A."/>
            <person name="Young S."/>
            <person name="LaButti K."/>
            <person name="DeCaprio D."/>
            <person name="Crawford M."/>
            <person name="Koehrsen M."/>
            <person name="Engels R."/>
            <person name="Montgomery P."/>
            <person name="Pearson M."/>
            <person name="Howarth C."/>
            <person name="Larson L."/>
            <person name="White J."/>
            <person name="O'Leary S."/>
            <person name="Kodira C."/>
            <person name="Zeng Q."/>
            <person name="Yandava C."/>
            <person name="Alvarado L."/>
            <person name="Kistler C."/>
            <person name="Shim W.-B."/>
            <person name="Kang S."/>
            <person name="Woloshuk C."/>
        </authorList>
    </citation>
    <scope>NUCLEOTIDE SEQUENCE</scope>
    <source>
        <strain evidence="7">4287</strain>
    </source>
</reference>
<keyword evidence="6" id="KW-0560">Oxidoreductase</keyword>
<dbReference type="InterPro" id="IPR001128">
    <property type="entry name" value="Cyt_P450"/>
</dbReference>
<dbReference type="EMBL" id="DS231718">
    <property type="protein sequence ID" value="KNB16296.1"/>
    <property type="molecule type" value="Genomic_DNA"/>
</dbReference>
<dbReference type="InterPro" id="IPR050121">
    <property type="entry name" value="Cytochrome_P450_monoxygenase"/>
</dbReference>
<comment type="similarity">
    <text evidence="6">Belongs to the cytochrome P450 family.</text>
</comment>
<keyword evidence="2 5" id="KW-0349">Heme</keyword>
<dbReference type="InterPro" id="IPR036396">
    <property type="entry name" value="Cyt_P450_sf"/>
</dbReference>
<name>A0A0J9VZW4_FUSO4</name>
<proteinExistence type="inferred from homology"/>
<evidence type="ECO:0008006" key="9">
    <source>
        <dbReference type="Google" id="ProtNLM"/>
    </source>
</evidence>
<dbReference type="PROSITE" id="PS00086">
    <property type="entry name" value="CYTOCHROME_P450"/>
    <property type="match status" value="1"/>
</dbReference>
<reference evidence="7" key="2">
    <citation type="journal article" date="2010" name="Nature">
        <title>Comparative genomics reveals mobile pathogenicity chromosomes in Fusarium.</title>
        <authorList>
            <person name="Ma L.J."/>
            <person name="van der Does H.C."/>
            <person name="Borkovich K.A."/>
            <person name="Coleman J.J."/>
            <person name="Daboussi M.J."/>
            <person name="Di Pietro A."/>
            <person name="Dufresne M."/>
            <person name="Freitag M."/>
            <person name="Grabherr M."/>
            <person name="Henrissat B."/>
            <person name="Houterman P.M."/>
            <person name="Kang S."/>
            <person name="Shim W.B."/>
            <person name="Woloshuk C."/>
            <person name="Xie X."/>
            <person name="Xu J.R."/>
            <person name="Antoniw J."/>
            <person name="Baker S.E."/>
            <person name="Bluhm B.H."/>
            <person name="Breakspear A."/>
            <person name="Brown D.W."/>
            <person name="Butchko R.A."/>
            <person name="Chapman S."/>
            <person name="Coulson R."/>
            <person name="Coutinho P.M."/>
            <person name="Danchin E.G."/>
            <person name="Diener A."/>
            <person name="Gale L.R."/>
            <person name="Gardiner D.M."/>
            <person name="Goff S."/>
            <person name="Hammond-Kosack K.E."/>
            <person name="Hilburn K."/>
            <person name="Hua-Van A."/>
            <person name="Jonkers W."/>
            <person name="Kazan K."/>
            <person name="Kodira C.D."/>
            <person name="Koehrsen M."/>
            <person name="Kumar L."/>
            <person name="Lee Y.H."/>
            <person name="Li L."/>
            <person name="Manners J.M."/>
            <person name="Miranda-Saavedra D."/>
            <person name="Mukherjee M."/>
            <person name="Park G."/>
            <person name="Park J."/>
            <person name="Park S.Y."/>
            <person name="Proctor R.H."/>
            <person name="Regev A."/>
            <person name="Ruiz-Roldan M.C."/>
            <person name="Sain D."/>
            <person name="Sakthikumar S."/>
            <person name="Sykes S."/>
            <person name="Schwartz D.C."/>
            <person name="Turgeon B.G."/>
            <person name="Wapinski I."/>
            <person name="Yoder O."/>
            <person name="Young S."/>
            <person name="Zeng Q."/>
            <person name="Zhou S."/>
            <person name="Galagan J."/>
            <person name="Cuomo C.A."/>
            <person name="Kistler H.C."/>
            <person name="Rep M."/>
        </authorList>
    </citation>
    <scope>NUCLEOTIDE SEQUENCE [LARGE SCALE GENOMIC DNA]</scope>
    <source>
        <strain evidence="7">4287</strain>
    </source>
</reference>
<dbReference type="RefSeq" id="XP_018254341.1">
    <property type="nucleotide sequence ID" value="XM_018394781.1"/>
</dbReference>
<dbReference type="GO" id="GO:0005506">
    <property type="term" value="F:iron ion binding"/>
    <property type="evidence" value="ECO:0007669"/>
    <property type="project" value="InterPro"/>
</dbReference>
<evidence type="ECO:0000256" key="5">
    <source>
        <dbReference type="PIRSR" id="PIRSR602401-1"/>
    </source>
</evidence>